<dbReference type="RefSeq" id="WP_132584982.1">
    <property type="nucleotide sequence ID" value="NZ_SMAJ01000018.1"/>
</dbReference>
<evidence type="ECO:0000313" key="2">
    <source>
        <dbReference type="Proteomes" id="UP000295525"/>
    </source>
</evidence>
<organism evidence="1 2">
    <name type="scientific">Paralcaligenes ureilyticus</name>
    <dbReference type="NCBI Taxonomy" id="627131"/>
    <lineage>
        <taxon>Bacteria</taxon>
        <taxon>Pseudomonadati</taxon>
        <taxon>Pseudomonadota</taxon>
        <taxon>Betaproteobacteria</taxon>
        <taxon>Burkholderiales</taxon>
        <taxon>Alcaligenaceae</taxon>
        <taxon>Paralcaligenes</taxon>
    </lineage>
</organism>
<dbReference type="AlphaFoldDB" id="A0A4V2UX82"/>
<gene>
    <name evidence="1" type="ORF">EDC26_11826</name>
</gene>
<dbReference type="SUPFAM" id="SSF53756">
    <property type="entry name" value="UDP-Glycosyltransferase/glycogen phosphorylase"/>
    <property type="match status" value="1"/>
</dbReference>
<dbReference type="Proteomes" id="UP000295525">
    <property type="component" value="Unassembled WGS sequence"/>
</dbReference>
<sequence length="428" mass="47136">MDSTTQFRWVVDDLRISVGPSSLGQPWSLDVDVTRPSTGQIESMLWDANAPHGLSRRDAQPSAFQETTPAFSERNLLILADQGVGDIVQQWRYVSSVAKQFRRVRVQCRPELQRLLRRQSTEIETIAFGESRDDPDDVHVSIMRLGSLTHDSKGGDAYLTAHGRKPAPANGRLRVGLNWITSNTGVAANIKSLPPALLEPVLRDYPGIDWVSVQWGDDERRLSCQPWAAAVELLGCTFTDVADLADAIVGLDLLITTDSAPAHLAGALGVPVWTLLSRPCSWRWGLDSPTTPLYSGMRLVRQTGQGDWSGVVAQIHRMLGGILRLSGAADFLLARPWEDMPLGLFDERAMSTPGASGGGTVRSASLDEALRMCRENADWRAAFVFYPMALLEALGVRVWGRDYPGLAKVFKTMVDCHEGFSWCTPLRN</sequence>
<keyword evidence="2" id="KW-1185">Reference proteome</keyword>
<dbReference type="Gene3D" id="3.40.50.2000">
    <property type="entry name" value="Glycogen Phosphorylase B"/>
    <property type="match status" value="1"/>
</dbReference>
<protein>
    <submittedName>
        <fullName evidence="1">Glycosyl transferase family 9 (Putative heptosyltransferase)</fullName>
    </submittedName>
</protein>
<dbReference type="EMBL" id="SMAJ01000018">
    <property type="protein sequence ID" value="TCT02528.1"/>
    <property type="molecule type" value="Genomic_DNA"/>
</dbReference>
<keyword evidence="1" id="KW-0808">Transferase</keyword>
<dbReference type="OrthoDB" id="9814129at2"/>
<dbReference type="InterPro" id="IPR002201">
    <property type="entry name" value="Glyco_trans_9"/>
</dbReference>
<name>A0A4V2UX82_9BURK</name>
<proteinExistence type="predicted"/>
<evidence type="ECO:0000313" key="1">
    <source>
        <dbReference type="EMBL" id="TCT02528.1"/>
    </source>
</evidence>
<reference evidence="1 2" key="1">
    <citation type="submission" date="2019-03" db="EMBL/GenBank/DDBJ databases">
        <title>Genomic Encyclopedia of Type Strains, Phase IV (KMG-IV): sequencing the most valuable type-strain genomes for metagenomic binning, comparative biology and taxonomic classification.</title>
        <authorList>
            <person name="Goeker M."/>
        </authorList>
    </citation>
    <scope>NUCLEOTIDE SEQUENCE [LARGE SCALE GENOMIC DNA]</scope>
    <source>
        <strain evidence="1 2">DSM 24591</strain>
    </source>
</reference>
<comment type="caution">
    <text evidence="1">The sequence shown here is derived from an EMBL/GenBank/DDBJ whole genome shotgun (WGS) entry which is preliminary data.</text>
</comment>
<dbReference type="Pfam" id="PF01075">
    <property type="entry name" value="Glyco_transf_9"/>
    <property type="match status" value="1"/>
</dbReference>
<accession>A0A4V2UX82</accession>
<dbReference type="GO" id="GO:0016757">
    <property type="term" value="F:glycosyltransferase activity"/>
    <property type="evidence" value="ECO:0007669"/>
    <property type="project" value="InterPro"/>
</dbReference>